<gene>
    <name evidence="2" type="ORF">EVEC_LOCUS4006</name>
</gene>
<keyword evidence="1" id="KW-0812">Transmembrane</keyword>
<sequence>MSTRSLFTFLRGHNKVQTNFFVLGMSHSTSTSTTLLPEAPDGGYGWIIVFTSFMIHFICDGISFSFGILFPQIQENFNTTTTMSGIIGSIFLSMPLLLGPVAGVLTDIYDCRMTIVGGIIAASGAFVSYFAFGVWQFLFTFGVIVGVGLCLCFNTAIVAVTYYFQKKRALATGIAVCGSGAGTAIFAPFLEMVCSCYSQNPNALLNKELPKLPSSYGAAQGRVPASNVVMFGWQCHGFDKLSRRAPSAPVIFFRRKRKSHVISFAKWLSVVVSLLSVPSFSVYLVSTFILYLFFDIPYVNFPEHATQHLNVTETQSSYLVATIGIFNTVSMLVCGLLADWRMCVLIAPFVKSYYVLMALCAGFGFFISANYVLASVITVHLLCLYDFQTGYGLLCLVEGLGNLFGPGLVGEYSLILQPFVGFLFVYFLNKTASSFT</sequence>
<dbReference type="OrthoDB" id="410267at2759"/>
<feature type="transmembrane region" description="Helical" evidence="1">
    <location>
        <begin position="409"/>
        <end position="428"/>
    </location>
</feature>
<feature type="transmembrane region" description="Helical" evidence="1">
    <location>
        <begin position="318"/>
        <end position="340"/>
    </location>
</feature>
<keyword evidence="1" id="KW-0472">Membrane</keyword>
<reference evidence="4" key="1">
    <citation type="submission" date="2016-04" db="UniProtKB">
        <authorList>
            <consortium name="WormBaseParasite"/>
        </authorList>
    </citation>
    <scope>IDENTIFICATION</scope>
</reference>
<organism evidence="4">
    <name type="scientific">Enterobius vermicularis</name>
    <name type="common">Human pinworm</name>
    <dbReference type="NCBI Taxonomy" id="51028"/>
    <lineage>
        <taxon>Eukaryota</taxon>
        <taxon>Metazoa</taxon>
        <taxon>Ecdysozoa</taxon>
        <taxon>Nematoda</taxon>
        <taxon>Chromadorea</taxon>
        <taxon>Rhabditida</taxon>
        <taxon>Spirurina</taxon>
        <taxon>Oxyuridomorpha</taxon>
        <taxon>Oxyuroidea</taxon>
        <taxon>Oxyuridae</taxon>
        <taxon>Enterobius</taxon>
    </lineage>
</organism>
<dbReference type="GO" id="GO:0008028">
    <property type="term" value="F:monocarboxylic acid transmembrane transporter activity"/>
    <property type="evidence" value="ECO:0007669"/>
    <property type="project" value="TreeGrafter"/>
</dbReference>
<dbReference type="PANTHER" id="PTHR11360:SF299">
    <property type="entry name" value="GEM-1"/>
    <property type="match status" value="1"/>
</dbReference>
<feature type="transmembrane region" description="Helical" evidence="1">
    <location>
        <begin position="113"/>
        <end position="132"/>
    </location>
</feature>
<dbReference type="AlphaFoldDB" id="A0A0N4V2Q8"/>
<evidence type="ECO:0000313" key="2">
    <source>
        <dbReference type="EMBL" id="VDD89232.1"/>
    </source>
</evidence>
<keyword evidence="3" id="KW-1185">Reference proteome</keyword>
<feature type="transmembrane region" description="Helical" evidence="1">
    <location>
        <begin position="264"/>
        <end position="294"/>
    </location>
</feature>
<dbReference type="WBParaSite" id="EVEC_0000429801-mRNA-1">
    <property type="protein sequence ID" value="EVEC_0000429801-mRNA-1"/>
    <property type="gene ID" value="EVEC_0000429801"/>
</dbReference>
<feature type="transmembrane region" description="Helical" evidence="1">
    <location>
        <begin position="82"/>
        <end position="101"/>
    </location>
</feature>
<dbReference type="Pfam" id="PF07690">
    <property type="entry name" value="MFS_1"/>
    <property type="match status" value="1"/>
</dbReference>
<evidence type="ECO:0000256" key="1">
    <source>
        <dbReference type="SAM" id="Phobius"/>
    </source>
</evidence>
<feature type="transmembrane region" description="Helical" evidence="1">
    <location>
        <begin position="139"/>
        <end position="164"/>
    </location>
</feature>
<reference evidence="2 3" key="2">
    <citation type="submission" date="2018-10" db="EMBL/GenBank/DDBJ databases">
        <authorList>
            <consortium name="Pathogen Informatics"/>
        </authorList>
    </citation>
    <scope>NUCLEOTIDE SEQUENCE [LARGE SCALE GENOMIC DNA]</scope>
</reference>
<dbReference type="STRING" id="51028.A0A0N4V2Q8"/>
<feature type="transmembrane region" description="Helical" evidence="1">
    <location>
        <begin position="170"/>
        <end position="190"/>
    </location>
</feature>
<proteinExistence type="predicted"/>
<dbReference type="InterPro" id="IPR050327">
    <property type="entry name" value="Proton-linked_MCT"/>
</dbReference>
<evidence type="ECO:0000313" key="4">
    <source>
        <dbReference type="WBParaSite" id="EVEC_0000429801-mRNA-1"/>
    </source>
</evidence>
<dbReference type="Proteomes" id="UP000274131">
    <property type="component" value="Unassembled WGS sequence"/>
</dbReference>
<protein>
    <submittedName>
        <fullName evidence="4">MFS domain-containing protein</fullName>
    </submittedName>
</protein>
<dbReference type="SUPFAM" id="SSF103473">
    <property type="entry name" value="MFS general substrate transporter"/>
    <property type="match status" value="1"/>
</dbReference>
<accession>A0A0N4V2Q8</accession>
<feature type="transmembrane region" description="Helical" evidence="1">
    <location>
        <begin position="44"/>
        <end position="70"/>
    </location>
</feature>
<dbReference type="InterPro" id="IPR036259">
    <property type="entry name" value="MFS_trans_sf"/>
</dbReference>
<dbReference type="InterPro" id="IPR011701">
    <property type="entry name" value="MFS"/>
</dbReference>
<dbReference type="PANTHER" id="PTHR11360">
    <property type="entry name" value="MONOCARBOXYLATE TRANSPORTER"/>
    <property type="match status" value="1"/>
</dbReference>
<name>A0A0N4V2Q8_ENTVE</name>
<feature type="transmembrane region" description="Helical" evidence="1">
    <location>
        <begin position="352"/>
        <end position="373"/>
    </location>
</feature>
<dbReference type="EMBL" id="UXUI01007736">
    <property type="protein sequence ID" value="VDD89232.1"/>
    <property type="molecule type" value="Genomic_DNA"/>
</dbReference>
<evidence type="ECO:0000313" key="3">
    <source>
        <dbReference type="Proteomes" id="UP000274131"/>
    </source>
</evidence>
<dbReference type="Gene3D" id="1.20.1250.20">
    <property type="entry name" value="MFS general substrate transporter like domains"/>
    <property type="match status" value="1"/>
</dbReference>
<keyword evidence="1" id="KW-1133">Transmembrane helix</keyword>